<protein>
    <submittedName>
        <fullName evidence="1">Uncharacterized protein</fullName>
    </submittedName>
</protein>
<sequence>MNAELLNKDNNPAHLHVNYAGAVGRQRIRSACLNPSKISGSWWVGFGQEHDLCDDKRKKEYV</sequence>
<keyword evidence="2" id="KW-1185">Reference proteome</keyword>
<dbReference type="HOGENOM" id="CLU_2908363_0_0_1"/>
<dbReference type="Proteomes" id="UP000004995">
    <property type="component" value="Unassembled WGS sequence"/>
</dbReference>
<organism evidence="1 2">
    <name type="scientific">Setaria italica</name>
    <name type="common">Foxtail millet</name>
    <name type="synonym">Panicum italicum</name>
    <dbReference type="NCBI Taxonomy" id="4555"/>
    <lineage>
        <taxon>Eukaryota</taxon>
        <taxon>Viridiplantae</taxon>
        <taxon>Streptophyta</taxon>
        <taxon>Embryophyta</taxon>
        <taxon>Tracheophyta</taxon>
        <taxon>Spermatophyta</taxon>
        <taxon>Magnoliopsida</taxon>
        <taxon>Liliopsida</taxon>
        <taxon>Poales</taxon>
        <taxon>Poaceae</taxon>
        <taxon>PACMAD clade</taxon>
        <taxon>Panicoideae</taxon>
        <taxon>Panicodae</taxon>
        <taxon>Paniceae</taxon>
        <taxon>Cenchrinae</taxon>
        <taxon>Setaria</taxon>
    </lineage>
</organism>
<dbReference type="Gramene" id="KQL27315">
    <property type="protein sequence ID" value="KQL27315"/>
    <property type="gene ID" value="SETIT_031790mg"/>
</dbReference>
<dbReference type="EMBL" id="AGNK02001383">
    <property type="status" value="NOT_ANNOTATED_CDS"/>
    <property type="molecule type" value="Genomic_DNA"/>
</dbReference>
<reference evidence="1" key="2">
    <citation type="submission" date="2018-08" db="UniProtKB">
        <authorList>
            <consortium name="EnsemblPlants"/>
        </authorList>
    </citation>
    <scope>IDENTIFICATION</scope>
    <source>
        <strain evidence="1">Yugu1</strain>
    </source>
</reference>
<accession>K3ZYV8</accession>
<proteinExistence type="predicted"/>
<reference evidence="2" key="1">
    <citation type="journal article" date="2012" name="Nat. Biotechnol.">
        <title>Reference genome sequence of the model plant Setaria.</title>
        <authorList>
            <person name="Bennetzen J.L."/>
            <person name="Schmutz J."/>
            <person name="Wang H."/>
            <person name="Percifield R."/>
            <person name="Hawkins J."/>
            <person name="Pontaroli A.C."/>
            <person name="Estep M."/>
            <person name="Feng L."/>
            <person name="Vaughn J.N."/>
            <person name="Grimwood J."/>
            <person name="Jenkins J."/>
            <person name="Barry K."/>
            <person name="Lindquist E."/>
            <person name="Hellsten U."/>
            <person name="Deshpande S."/>
            <person name="Wang X."/>
            <person name="Wu X."/>
            <person name="Mitros T."/>
            <person name="Triplett J."/>
            <person name="Yang X."/>
            <person name="Ye C.Y."/>
            <person name="Mauro-Herrera M."/>
            <person name="Wang L."/>
            <person name="Li P."/>
            <person name="Sharma M."/>
            <person name="Sharma R."/>
            <person name="Ronald P.C."/>
            <person name="Panaud O."/>
            <person name="Kellogg E.A."/>
            <person name="Brutnell T.P."/>
            <person name="Doust A.N."/>
            <person name="Tuskan G.A."/>
            <person name="Rokhsar D."/>
            <person name="Devos K.M."/>
        </authorList>
    </citation>
    <scope>NUCLEOTIDE SEQUENCE [LARGE SCALE GENOMIC DNA]</scope>
    <source>
        <strain evidence="2">cv. Yugu1</strain>
    </source>
</reference>
<evidence type="ECO:0000313" key="1">
    <source>
        <dbReference type="EnsemblPlants" id="KQL27315"/>
    </source>
</evidence>
<dbReference type="AlphaFoldDB" id="K3ZYV8"/>
<dbReference type="EnsemblPlants" id="KQL27315">
    <property type="protein sequence ID" value="KQL27315"/>
    <property type="gene ID" value="SETIT_031790mg"/>
</dbReference>
<name>K3ZYV8_SETIT</name>
<evidence type="ECO:0000313" key="2">
    <source>
        <dbReference type="Proteomes" id="UP000004995"/>
    </source>
</evidence>
<dbReference type="InParanoid" id="K3ZYV8"/>